<dbReference type="InterPro" id="IPR000276">
    <property type="entry name" value="GPCR_Rhodpsn"/>
</dbReference>
<evidence type="ECO:0000259" key="11">
    <source>
        <dbReference type="PROSITE" id="PS50262"/>
    </source>
</evidence>
<keyword evidence="8" id="KW-0325">Glycoprotein</keyword>
<sequence>MEMRNTSSAGENYISYSQIFCSAKDLAGLHKELITLSVFNTTLAFIAFIGNALILFALHKETSLHSPTKLLLRNLSVSDLLVGVISEPLVVAYWMSVVFKQWSICRLTLGSTFISTYILGPVSLLTLTSISVDRLLALTLGLRYRQVVTLKRTWVIVISFWVLSSIAATMYLWDYHIPLWYGNIVTPLCLVTSIFSYTKIYLKLRHHRVQVQGHINQGAHLNIERHKKAVSSAMWLQFTLVLCYLPAGLVGELWANSKFSSSLYLARQCASTLVFLNSSLNPLLYCWKIKEVRQAVKDTIRQLFSSSS</sequence>
<feature type="transmembrane region" description="Helical" evidence="10">
    <location>
        <begin position="114"/>
        <end position="132"/>
    </location>
</feature>
<dbReference type="Gene3D" id="1.20.1070.10">
    <property type="entry name" value="Rhodopsin 7-helix transmembrane proteins"/>
    <property type="match status" value="1"/>
</dbReference>
<keyword evidence="2" id="KW-1003">Cell membrane</keyword>
<feature type="transmembrane region" description="Helical" evidence="10">
    <location>
        <begin position="179"/>
        <end position="198"/>
    </location>
</feature>
<evidence type="ECO:0000256" key="5">
    <source>
        <dbReference type="ARBA" id="ARBA00023040"/>
    </source>
</evidence>
<keyword evidence="3 10" id="KW-0812">Transmembrane</keyword>
<proteinExistence type="predicted"/>
<evidence type="ECO:0000256" key="4">
    <source>
        <dbReference type="ARBA" id="ARBA00022989"/>
    </source>
</evidence>
<evidence type="ECO:0000256" key="1">
    <source>
        <dbReference type="ARBA" id="ARBA00004651"/>
    </source>
</evidence>
<evidence type="ECO:0000256" key="8">
    <source>
        <dbReference type="ARBA" id="ARBA00023180"/>
    </source>
</evidence>
<protein>
    <recommendedName>
        <fullName evidence="11">G-protein coupled receptors family 1 profile domain-containing protein</fullName>
    </recommendedName>
</protein>
<feature type="transmembrane region" description="Helical" evidence="10">
    <location>
        <begin position="153"/>
        <end position="173"/>
    </location>
</feature>
<organism evidence="12 13">
    <name type="scientific">Porites evermanni</name>
    <dbReference type="NCBI Taxonomy" id="104178"/>
    <lineage>
        <taxon>Eukaryota</taxon>
        <taxon>Metazoa</taxon>
        <taxon>Cnidaria</taxon>
        <taxon>Anthozoa</taxon>
        <taxon>Hexacorallia</taxon>
        <taxon>Scleractinia</taxon>
        <taxon>Fungiina</taxon>
        <taxon>Poritidae</taxon>
        <taxon>Porites</taxon>
    </lineage>
</organism>
<evidence type="ECO:0000256" key="10">
    <source>
        <dbReference type="SAM" id="Phobius"/>
    </source>
</evidence>
<dbReference type="PRINTS" id="PR00237">
    <property type="entry name" value="GPCRRHODOPSN"/>
</dbReference>
<dbReference type="InterPro" id="IPR017452">
    <property type="entry name" value="GPCR_Rhodpsn_7TM"/>
</dbReference>
<comment type="subcellular location">
    <subcellularLocation>
        <location evidence="1">Cell membrane</location>
        <topology evidence="1">Multi-pass membrane protein</topology>
    </subcellularLocation>
</comment>
<dbReference type="EMBL" id="CALNXI010002014">
    <property type="protein sequence ID" value="CAH3181550.1"/>
    <property type="molecule type" value="Genomic_DNA"/>
</dbReference>
<dbReference type="PANTHER" id="PTHR24246:SF27">
    <property type="entry name" value="ADENOSINE RECEPTOR, ISOFORM A"/>
    <property type="match status" value="1"/>
</dbReference>
<keyword evidence="7" id="KW-0675">Receptor</keyword>
<evidence type="ECO:0000313" key="12">
    <source>
        <dbReference type="EMBL" id="CAH3181550.1"/>
    </source>
</evidence>
<feature type="transmembrane region" description="Helical" evidence="10">
    <location>
        <begin position="235"/>
        <end position="255"/>
    </location>
</feature>
<evidence type="ECO:0000256" key="3">
    <source>
        <dbReference type="ARBA" id="ARBA00022692"/>
    </source>
</evidence>
<dbReference type="PANTHER" id="PTHR24246">
    <property type="entry name" value="OLFACTORY RECEPTOR AND ADENOSINE RECEPTOR"/>
    <property type="match status" value="1"/>
</dbReference>
<dbReference type="Pfam" id="PF00001">
    <property type="entry name" value="7tm_1"/>
    <property type="match status" value="1"/>
</dbReference>
<keyword evidence="5" id="KW-0297">G-protein coupled receptor</keyword>
<keyword evidence="6 10" id="KW-0472">Membrane</keyword>
<keyword evidence="9" id="KW-0807">Transducer</keyword>
<reference evidence="12 13" key="1">
    <citation type="submission" date="2022-05" db="EMBL/GenBank/DDBJ databases">
        <authorList>
            <consortium name="Genoscope - CEA"/>
            <person name="William W."/>
        </authorList>
    </citation>
    <scope>NUCLEOTIDE SEQUENCE [LARGE SCALE GENOMIC DNA]</scope>
</reference>
<feature type="transmembrane region" description="Helical" evidence="10">
    <location>
        <begin position="70"/>
        <end position="94"/>
    </location>
</feature>
<keyword evidence="4 10" id="KW-1133">Transmembrane helix</keyword>
<evidence type="ECO:0000256" key="6">
    <source>
        <dbReference type="ARBA" id="ARBA00023136"/>
    </source>
</evidence>
<evidence type="ECO:0000256" key="9">
    <source>
        <dbReference type="ARBA" id="ARBA00023224"/>
    </source>
</evidence>
<feature type="transmembrane region" description="Helical" evidence="10">
    <location>
        <begin position="33"/>
        <end position="58"/>
    </location>
</feature>
<feature type="domain" description="G-protein coupled receptors family 1 profile" evidence="11">
    <location>
        <begin position="50"/>
        <end position="285"/>
    </location>
</feature>
<dbReference type="CDD" id="cd00637">
    <property type="entry name" value="7tm_classA_rhodopsin-like"/>
    <property type="match status" value="1"/>
</dbReference>
<dbReference type="SUPFAM" id="SSF81321">
    <property type="entry name" value="Family A G protein-coupled receptor-like"/>
    <property type="match status" value="1"/>
</dbReference>
<name>A0ABN8RTA3_9CNID</name>
<dbReference type="Proteomes" id="UP001159427">
    <property type="component" value="Unassembled WGS sequence"/>
</dbReference>
<keyword evidence="13" id="KW-1185">Reference proteome</keyword>
<accession>A0ABN8RTA3</accession>
<dbReference type="PROSITE" id="PS50262">
    <property type="entry name" value="G_PROTEIN_RECEP_F1_2"/>
    <property type="match status" value="1"/>
</dbReference>
<evidence type="ECO:0000256" key="2">
    <source>
        <dbReference type="ARBA" id="ARBA00022475"/>
    </source>
</evidence>
<evidence type="ECO:0000313" key="13">
    <source>
        <dbReference type="Proteomes" id="UP001159427"/>
    </source>
</evidence>
<comment type="caution">
    <text evidence="12">The sequence shown here is derived from an EMBL/GenBank/DDBJ whole genome shotgun (WGS) entry which is preliminary data.</text>
</comment>
<evidence type="ECO:0000256" key="7">
    <source>
        <dbReference type="ARBA" id="ARBA00023170"/>
    </source>
</evidence>
<gene>
    <name evidence="12" type="ORF">PEVE_00013717</name>
</gene>